<feature type="domain" description="AB hydrolase-1" evidence="1">
    <location>
        <begin position="4"/>
        <end position="223"/>
    </location>
</feature>
<evidence type="ECO:0000259" key="1">
    <source>
        <dbReference type="Pfam" id="PF12697"/>
    </source>
</evidence>
<protein>
    <submittedName>
        <fullName evidence="2">Alpha/beta hydrolase</fullName>
    </submittedName>
</protein>
<organism evidence="2 3">
    <name type="scientific">Variovorax dokdonensis</name>
    <dbReference type="NCBI Taxonomy" id="344883"/>
    <lineage>
        <taxon>Bacteria</taxon>
        <taxon>Pseudomonadati</taxon>
        <taxon>Pseudomonadota</taxon>
        <taxon>Betaproteobacteria</taxon>
        <taxon>Burkholderiales</taxon>
        <taxon>Comamonadaceae</taxon>
        <taxon>Variovorax</taxon>
    </lineage>
</organism>
<dbReference type="SUPFAM" id="SSF53474">
    <property type="entry name" value="alpha/beta-Hydrolases"/>
    <property type="match status" value="1"/>
</dbReference>
<dbReference type="EMBL" id="JASZYV010000002">
    <property type="protein sequence ID" value="MDM0045307.1"/>
    <property type="molecule type" value="Genomic_DNA"/>
</dbReference>
<keyword evidence="3" id="KW-1185">Reference proteome</keyword>
<dbReference type="RefSeq" id="WP_286660388.1">
    <property type="nucleotide sequence ID" value="NZ_JASZYV010000002.1"/>
</dbReference>
<name>A0ABT7NBL4_9BURK</name>
<dbReference type="GO" id="GO:0016787">
    <property type="term" value="F:hydrolase activity"/>
    <property type="evidence" value="ECO:0007669"/>
    <property type="project" value="UniProtKB-KW"/>
</dbReference>
<gene>
    <name evidence="2" type="ORF">QTH91_12500</name>
</gene>
<sequence length="234" mass="25554">MPQVILLPGLACDARLWQSQMSVVPDRLSPVASDAHMRHERIEDMAAAVLREHAGPLVLVGASMGGMVAMEAARQEPSRIAGLALLGTNAQPESAETYALRESAIELFAAGEVREVLEPNLVFAFHPKRADDPALVQRYMAMMLDAGAGQLIRQNRALMQRPDARPHLRSVLCPTLVMCGEQDLLTPPACSREIAALIPGSAMRWVPECGHMLTMEKPRFVNAVLGEWLQQFAS</sequence>
<reference evidence="2" key="1">
    <citation type="submission" date="2023-06" db="EMBL/GenBank/DDBJ databases">
        <authorList>
            <person name="Jiang Y."/>
            <person name="Liu Q."/>
        </authorList>
    </citation>
    <scope>NUCLEOTIDE SEQUENCE</scope>
    <source>
        <strain evidence="2">CGMCC 1.12089</strain>
    </source>
</reference>
<keyword evidence="2" id="KW-0378">Hydrolase</keyword>
<evidence type="ECO:0000313" key="3">
    <source>
        <dbReference type="Proteomes" id="UP001174908"/>
    </source>
</evidence>
<dbReference type="Gene3D" id="3.40.50.1820">
    <property type="entry name" value="alpha/beta hydrolase"/>
    <property type="match status" value="1"/>
</dbReference>
<evidence type="ECO:0000313" key="2">
    <source>
        <dbReference type="EMBL" id="MDM0045307.1"/>
    </source>
</evidence>
<dbReference type="InterPro" id="IPR000073">
    <property type="entry name" value="AB_hydrolase_1"/>
</dbReference>
<dbReference type="InterPro" id="IPR029058">
    <property type="entry name" value="AB_hydrolase_fold"/>
</dbReference>
<dbReference type="PANTHER" id="PTHR43689">
    <property type="entry name" value="HYDROLASE"/>
    <property type="match status" value="1"/>
</dbReference>
<comment type="caution">
    <text evidence="2">The sequence shown here is derived from an EMBL/GenBank/DDBJ whole genome shotgun (WGS) entry which is preliminary data.</text>
</comment>
<accession>A0ABT7NBL4</accession>
<proteinExistence type="predicted"/>
<dbReference type="PRINTS" id="PR00111">
    <property type="entry name" value="ABHYDROLASE"/>
</dbReference>
<dbReference type="Pfam" id="PF12697">
    <property type="entry name" value="Abhydrolase_6"/>
    <property type="match status" value="1"/>
</dbReference>
<dbReference type="PANTHER" id="PTHR43689:SF8">
    <property type="entry name" value="ALPHA_BETA-HYDROLASES SUPERFAMILY PROTEIN"/>
    <property type="match status" value="1"/>
</dbReference>
<dbReference type="Proteomes" id="UP001174908">
    <property type="component" value="Unassembled WGS sequence"/>
</dbReference>